<keyword evidence="4 7" id="KW-0547">Nucleotide-binding</keyword>
<dbReference type="PROSITE" id="PS50263">
    <property type="entry name" value="CN_HYDROLASE"/>
    <property type="match status" value="1"/>
</dbReference>
<evidence type="ECO:0000256" key="8">
    <source>
        <dbReference type="PIRNR" id="PIRNR006630"/>
    </source>
</evidence>
<dbReference type="CDD" id="cd00553">
    <property type="entry name" value="NAD_synthase"/>
    <property type="match status" value="1"/>
</dbReference>
<protein>
    <recommendedName>
        <fullName evidence="7 8">Glutamine-dependent NAD(+) synthetase</fullName>
        <ecNumber evidence="7 8">6.3.5.1</ecNumber>
    </recommendedName>
    <alternativeName>
        <fullName evidence="7 8">NAD(+) synthase [glutamine-hydrolyzing]</fullName>
    </alternativeName>
</protein>
<dbReference type="HAMAP" id="MF_02090">
    <property type="entry name" value="NadE_glutamine_dep"/>
    <property type="match status" value="1"/>
</dbReference>
<comment type="similarity">
    <text evidence="9">Belongs to the NAD synthetase family.</text>
</comment>
<dbReference type="InterPro" id="IPR003694">
    <property type="entry name" value="NAD_synthase"/>
</dbReference>
<evidence type="ECO:0000256" key="9">
    <source>
        <dbReference type="RuleBase" id="RU003811"/>
    </source>
</evidence>
<dbReference type="InterPro" id="IPR003010">
    <property type="entry name" value="C-N_Hydrolase"/>
</dbReference>
<dbReference type="InterPro" id="IPR014729">
    <property type="entry name" value="Rossmann-like_a/b/a_fold"/>
</dbReference>
<feature type="binding site" evidence="7">
    <location>
        <position position="368"/>
    </location>
    <ligand>
        <name>deamido-NAD(+)</name>
        <dbReference type="ChEBI" id="CHEBI:58437"/>
        <note>ligand shared between two neighboring subunits</note>
    </ligand>
</feature>
<feature type="binding site" evidence="7">
    <location>
        <position position="174"/>
    </location>
    <ligand>
        <name>L-glutamine</name>
        <dbReference type="ChEBI" id="CHEBI:58359"/>
    </ligand>
</feature>
<evidence type="ECO:0000313" key="12">
    <source>
        <dbReference type="Proteomes" id="UP000604737"/>
    </source>
</evidence>
<dbReference type="Gene3D" id="3.40.50.620">
    <property type="entry name" value="HUPs"/>
    <property type="match status" value="1"/>
</dbReference>
<evidence type="ECO:0000256" key="2">
    <source>
        <dbReference type="ARBA" id="ARBA00007145"/>
    </source>
</evidence>
<feature type="binding site" evidence="7">
    <location>
        <position position="180"/>
    </location>
    <ligand>
        <name>L-glutamine</name>
        <dbReference type="ChEBI" id="CHEBI:58359"/>
    </ligand>
</feature>
<evidence type="ECO:0000256" key="7">
    <source>
        <dbReference type="HAMAP-Rule" id="MF_02090"/>
    </source>
</evidence>
<dbReference type="NCBIfam" id="NF010588">
    <property type="entry name" value="PRK13981.1"/>
    <property type="match status" value="1"/>
</dbReference>
<dbReference type="PIRSF" id="PIRSF006630">
    <property type="entry name" value="NADS_GAT"/>
    <property type="match status" value="1"/>
</dbReference>
<comment type="similarity">
    <text evidence="2 7 8">In the C-terminal section; belongs to the NAD synthetase family.</text>
</comment>
<feature type="active site" description="For glutaminase activity" evidence="7">
    <location>
        <position position="108"/>
    </location>
</feature>
<evidence type="ECO:0000256" key="4">
    <source>
        <dbReference type="ARBA" id="ARBA00022741"/>
    </source>
</evidence>
<dbReference type="Gene3D" id="3.60.110.10">
    <property type="entry name" value="Carbon-nitrogen hydrolase"/>
    <property type="match status" value="1"/>
</dbReference>
<feature type="domain" description="CN hydrolase" evidence="10">
    <location>
        <begin position="1"/>
        <end position="247"/>
    </location>
</feature>
<comment type="caution">
    <text evidence="11">The sequence shown here is derived from an EMBL/GenBank/DDBJ whole genome shotgun (WGS) entry which is preliminary data.</text>
</comment>
<evidence type="ECO:0000313" key="11">
    <source>
        <dbReference type="EMBL" id="GHD55317.1"/>
    </source>
</evidence>
<dbReference type="SUPFAM" id="SSF52402">
    <property type="entry name" value="Adenine nucleotide alpha hydrolases-like"/>
    <property type="match status" value="1"/>
</dbReference>
<evidence type="ECO:0000256" key="3">
    <source>
        <dbReference type="ARBA" id="ARBA00022598"/>
    </source>
</evidence>
<dbReference type="PANTHER" id="PTHR23090:SF9">
    <property type="entry name" value="GLUTAMINE-DEPENDENT NAD(+) SYNTHETASE"/>
    <property type="match status" value="1"/>
</dbReference>
<keyword evidence="5 7" id="KW-0067">ATP-binding</keyword>
<gene>
    <name evidence="7 11" type="primary">nadE</name>
    <name evidence="11" type="ORF">GCM10007350_00800</name>
</gene>
<keyword evidence="3 7" id="KW-0436">Ligase</keyword>
<comment type="catalytic activity">
    <reaction evidence="7 8">
        <text>deamido-NAD(+) + L-glutamine + ATP + H2O = L-glutamate + AMP + diphosphate + NAD(+) + H(+)</text>
        <dbReference type="Rhea" id="RHEA:24384"/>
        <dbReference type="ChEBI" id="CHEBI:15377"/>
        <dbReference type="ChEBI" id="CHEBI:15378"/>
        <dbReference type="ChEBI" id="CHEBI:29985"/>
        <dbReference type="ChEBI" id="CHEBI:30616"/>
        <dbReference type="ChEBI" id="CHEBI:33019"/>
        <dbReference type="ChEBI" id="CHEBI:57540"/>
        <dbReference type="ChEBI" id="CHEBI:58359"/>
        <dbReference type="ChEBI" id="CHEBI:58437"/>
        <dbReference type="ChEBI" id="CHEBI:456215"/>
        <dbReference type="EC" id="6.3.5.1"/>
    </reaction>
</comment>
<feature type="active site" description="Proton acceptor; for glutaminase activity" evidence="7">
    <location>
        <position position="41"/>
    </location>
</feature>
<dbReference type="CDD" id="cd07570">
    <property type="entry name" value="GAT_Gln-NAD-synth"/>
    <property type="match status" value="1"/>
</dbReference>
<evidence type="ECO:0000256" key="5">
    <source>
        <dbReference type="ARBA" id="ARBA00022840"/>
    </source>
</evidence>
<dbReference type="InterPro" id="IPR014445">
    <property type="entry name" value="Gln-dep_NAD_synthase"/>
</dbReference>
<evidence type="ECO:0000259" key="10">
    <source>
        <dbReference type="PROSITE" id="PS50263"/>
    </source>
</evidence>
<name>A0ABQ3GVD1_9NEIS</name>
<accession>A0ABQ3GVD1</accession>
<dbReference type="InterPro" id="IPR036526">
    <property type="entry name" value="C-N_Hydrolase_sf"/>
</dbReference>
<dbReference type="EMBL" id="BMYO01000001">
    <property type="protein sequence ID" value="GHD55317.1"/>
    <property type="molecule type" value="Genomic_DNA"/>
</dbReference>
<organism evidence="11 12">
    <name type="scientific">Jeongeupia chitinilytica</name>
    <dbReference type="NCBI Taxonomy" id="1041641"/>
    <lineage>
        <taxon>Bacteria</taxon>
        <taxon>Pseudomonadati</taxon>
        <taxon>Pseudomonadota</taxon>
        <taxon>Betaproteobacteria</taxon>
        <taxon>Neisseriales</taxon>
        <taxon>Chitinibacteraceae</taxon>
        <taxon>Jeongeupia</taxon>
    </lineage>
</organism>
<sequence length="541" mass="58925">MKIALAQLNPKVGDLAGNLDLILAAARQAREAGADVLVTPELALTGYPPEDLLLRPSFLADCARAIGRLIDEVDGITLVVGHPSRSGDERFNAATVIRDGNVLGRYEKMLLPNDEVFDEVRYFSPGAVPLVFDQPGTDGDHRVGVVICEDVWDVEPAAAARDEGAELLVVLNASPYHKAKQDKRHEIVRQRVDENGIPVVYVNMVGGQDELVFDGHSFAMNRAGDVVVQAAPFATTLAYADYADGDLQLGDVAPECSEEESVYKALVTGVHDYITKNGFPGVLLGLSGGIDSALTLAIAVDALGADRVHAVMMPSRYTADISVDDSRDMIRRLGCRYSEIEIWPVYEAFMAGLAGEFAGTTADTTEENLQARIRGTLLMALSNKGGKLVLTTGNKSEMTTGYATLYGDMAGGFAVLKDVAKTLVYRLSSWRNGTDAFALADVIPERIITRPPSAELRPDQKDQDSLPEYDVLDAILEAYVERNLSRAEIVALGFLAADVDRVVRLLRINEYKRRQAPVGPRITHRSFGKDWRMPITNGYRD</sequence>
<dbReference type="InterPro" id="IPR022310">
    <property type="entry name" value="NAD/GMP_synthase"/>
</dbReference>
<comment type="pathway">
    <text evidence="1 7 8">Cofactor biosynthesis; NAD(+) biosynthesis; NAD(+) from deamido-NAD(+) (L-Gln route): step 1/1.</text>
</comment>
<proteinExistence type="inferred from homology"/>
<feature type="binding site" evidence="7">
    <location>
        <begin position="285"/>
        <end position="292"/>
    </location>
    <ligand>
        <name>ATP</name>
        <dbReference type="ChEBI" id="CHEBI:30616"/>
    </ligand>
</feature>
<dbReference type="EC" id="6.3.5.1" evidence="7 8"/>
<dbReference type="PANTHER" id="PTHR23090">
    <property type="entry name" value="NH 3 /GLUTAMINE-DEPENDENT NAD + SYNTHETASE"/>
    <property type="match status" value="1"/>
</dbReference>
<dbReference type="SUPFAM" id="SSF56317">
    <property type="entry name" value="Carbon-nitrogen hydrolase"/>
    <property type="match status" value="1"/>
</dbReference>
<reference evidence="12" key="1">
    <citation type="journal article" date="2019" name="Int. J. Syst. Evol. Microbiol.">
        <title>The Global Catalogue of Microorganisms (GCM) 10K type strain sequencing project: providing services to taxonomists for standard genome sequencing and annotation.</title>
        <authorList>
            <consortium name="The Broad Institute Genomics Platform"/>
            <consortium name="The Broad Institute Genome Sequencing Center for Infectious Disease"/>
            <person name="Wu L."/>
            <person name="Ma J."/>
        </authorList>
    </citation>
    <scope>NUCLEOTIDE SEQUENCE [LARGE SCALE GENOMIC DNA]</scope>
    <source>
        <strain evidence="12">KCTC 23701</strain>
    </source>
</reference>
<dbReference type="Pfam" id="PF02540">
    <property type="entry name" value="NAD_synthase"/>
    <property type="match status" value="1"/>
</dbReference>
<comment type="function">
    <text evidence="7">Catalyzes the ATP-dependent amidation of deamido-NAD to form NAD. Uses L-glutamine as a nitrogen source.</text>
</comment>
<dbReference type="Proteomes" id="UP000604737">
    <property type="component" value="Unassembled WGS sequence"/>
</dbReference>
<comment type="caution">
    <text evidence="7">Lacks conserved residue(s) required for the propagation of feature annotation.</text>
</comment>
<keyword evidence="6 7" id="KW-0520">NAD</keyword>
<feature type="binding site" evidence="7">
    <location>
        <position position="392"/>
    </location>
    <ligand>
        <name>ATP</name>
        <dbReference type="ChEBI" id="CHEBI:30616"/>
    </ligand>
</feature>
<evidence type="ECO:0000256" key="1">
    <source>
        <dbReference type="ARBA" id="ARBA00005188"/>
    </source>
</evidence>
<feature type="binding site" evidence="7">
    <location>
        <position position="512"/>
    </location>
    <ligand>
        <name>deamido-NAD(+)</name>
        <dbReference type="ChEBI" id="CHEBI:58437"/>
        <note>ligand shared between two neighboring subunits</note>
    </ligand>
</feature>
<dbReference type="NCBIfam" id="TIGR00552">
    <property type="entry name" value="nadE"/>
    <property type="match status" value="1"/>
</dbReference>
<feature type="active site" description="Nucleophile; for glutaminase activity" evidence="7">
    <location>
        <position position="148"/>
    </location>
</feature>
<dbReference type="RefSeq" id="WP_189458175.1">
    <property type="nucleotide sequence ID" value="NZ_BMYO01000001.1"/>
</dbReference>
<dbReference type="Pfam" id="PF00795">
    <property type="entry name" value="CN_hydrolase"/>
    <property type="match status" value="1"/>
</dbReference>
<evidence type="ECO:0000256" key="6">
    <source>
        <dbReference type="ARBA" id="ARBA00023027"/>
    </source>
</evidence>
<feature type="binding site" evidence="7">
    <location>
        <position position="397"/>
    </location>
    <ligand>
        <name>deamido-NAD(+)</name>
        <dbReference type="ChEBI" id="CHEBI:58437"/>
        <note>ligand shared between two neighboring subunits</note>
    </ligand>
</feature>
<keyword evidence="12" id="KW-1185">Reference proteome</keyword>